<feature type="transmembrane region" description="Helical" evidence="1">
    <location>
        <begin position="214"/>
        <end position="233"/>
    </location>
</feature>
<keyword evidence="1" id="KW-0472">Membrane</keyword>
<keyword evidence="1" id="KW-0812">Transmembrane</keyword>
<evidence type="ECO:0000256" key="1">
    <source>
        <dbReference type="SAM" id="Phobius"/>
    </source>
</evidence>
<dbReference type="Proteomes" id="UP000220605">
    <property type="component" value="Unassembled WGS sequence"/>
</dbReference>
<dbReference type="OrthoDB" id="10363726at2759"/>
<reference evidence="2 4" key="1">
    <citation type="submission" date="2016-07" db="EMBL/GenBank/DDBJ databases">
        <authorList>
            <consortium name="Pathogen Informatics"/>
        </authorList>
    </citation>
    <scope>NUCLEOTIDE SEQUENCE [LARGE SCALE GENOMIC DNA]</scope>
</reference>
<sequence>MVSLFNVIASIIFIWYNIGEYMKKEYKVYGIPDIIIHRSLAKHDFKKELYNRRIKVDLSNGAMYNREKNTSDNRLAYKDSSKIGSNNLGVHKKHYENKYGKKKGLEKLDSYFEKKVFKEIDNLYLLREKMKNDKKTYKKIIYNKYFIPLILFSLLPLLGLTFLVLFGSNDLGRGIISYCLREKHGTNTGDCKCKSIHQLYEYKGTLEIIGCVNYIYICVMTIIVITVIIYIFIKLIKYKKLEQEKLK</sequence>
<dbReference type="EMBL" id="FLYI01000299">
    <property type="protein sequence ID" value="SCA81992.1"/>
    <property type="molecule type" value="Genomic_DNA"/>
</dbReference>
<evidence type="ECO:0008006" key="5">
    <source>
        <dbReference type="Google" id="ProtNLM"/>
    </source>
</evidence>
<name>A0A1G4EG18_PLAVI</name>
<dbReference type="AlphaFoldDB" id="A0A1G4EG18"/>
<dbReference type="InterPro" id="IPR022139">
    <property type="entry name" value="Fam-L/Fam-M-like_plasmodium"/>
</dbReference>
<dbReference type="Proteomes" id="UP000305196">
    <property type="component" value="Unassembled WGS sequence"/>
</dbReference>
<feature type="transmembrane region" description="Helical" evidence="1">
    <location>
        <begin position="145"/>
        <end position="166"/>
    </location>
</feature>
<proteinExistence type="predicted"/>
<dbReference type="EMBL" id="FLZR02000012">
    <property type="protein sequence ID" value="VUZ99737.1"/>
    <property type="molecule type" value="Genomic_DNA"/>
</dbReference>
<evidence type="ECO:0000313" key="4">
    <source>
        <dbReference type="Proteomes" id="UP000305196"/>
    </source>
</evidence>
<accession>A0A1G4EG18</accession>
<dbReference type="VEuPathDB" id="PlasmoDB:PVP01_0004510"/>
<protein>
    <recommendedName>
        <fullName evidence="5">Fam-l protein</fullName>
    </recommendedName>
</protein>
<gene>
    <name evidence="2" type="ORF">PVC01_000085000</name>
    <name evidence="3" type="ORF">PVP01_0004510</name>
</gene>
<keyword evidence="1" id="KW-1133">Transmembrane helix</keyword>
<dbReference type="Pfam" id="PF12420">
    <property type="entry name" value="DUF3671"/>
    <property type="match status" value="1"/>
</dbReference>
<evidence type="ECO:0000313" key="3">
    <source>
        <dbReference type="EMBL" id="VUZ99737.1"/>
    </source>
</evidence>
<organism evidence="2 4">
    <name type="scientific">Plasmodium vivax</name>
    <name type="common">malaria parasite P. vivax</name>
    <dbReference type="NCBI Taxonomy" id="5855"/>
    <lineage>
        <taxon>Eukaryota</taxon>
        <taxon>Sar</taxon>
        <taxon>Alveolata</taxon>
        <taxon>Apicomplexa</taxon>
        <taxon>Aconoidasida</taxon>
        <taxon>Haemosporida</taxon>
        <taxon>Plasmodiidae</taxon>
        <taxon>Plasmodium</taxon>
        <taxon>Plasmodium (Plasmodium)</taxon>
    </lineage>
</organism>
<evidence type="ECO:0000313" key="2">
    <source>
        <dbReference type="EMBL" id="SCA81992.1"/>
    </source>
</evidence>